<sequence>MTQTEKGWRIQGGIQRMLAYRKDRHAGKDQEHVVYTGSWHDSIPRRLILDPLLNPTEKLVWQVIRTHIGQPGEDGAWPSISRLARLVRVSRPTIQNAIDVLQATRWLHAVRRVRDEHGNVIGNYYLLHALPLPVSETMLLAPDYLAMLRRMAQQAGPSKKRVSEVATLVLKRLMRRSEDGDDDLLAGIRRNLNENAMPPKTGLVPLLDAASRVDQTLVQSEPPEGVNVQYTWPDALRGMEKHAEAILRAAPSSLRQPLLDALAGASNVRNPLGYLARLVERARKGLFVDVEAQERKRSKEIKALSDALEAARTALAAGRRVTIRGHVIEDIVAGLVKRRGGDGYAQAFAIGIRPEDIEIQEE</sequence>
<keyword evidence="2" id="KW-1185">Reference proteome</keyword>
<dbReference type="InParanoid" id="Q0F336"/>
<name>Q0F336_9PROT</name>
<gene>
    <name evidence="1" type="ORF">SPV1_04773</name>
</gene>
<comment type="caution">
    <text evidence="1">The sequence shown here is derived from an EMBL/GenBank/DDBJ whole genome shotgun (WGS) entry which is preliminary data.</text>
</comment>
<reference evidence="1 2" key="1">
    <citation type="submission" date="2006-09" db="EMBL/GenBank/DDBJ databases">
        <authorList>
            <person name="Emerson D."/>
            <person name="Ferriera S."/>
            <person name="Johnson J."/>
            <person name="Kravitz S."/>
            <person name="Halpern A."/>
            <person name="Remington K."/>
            <person name="Beeson K."/>
            <person name="Tran B."/>
            <person name="Rogers Y.-H."/>
            <person name="Friedman R."/>
            <person name="Venter J.C."/>
        </authorList>
    </citation>
    <scope>NUCLEOTIDE SEQUENCE [LARGE SCALE GENOMIC DNA]</scope>
    <source>
        <strain evidence="1 2">PV-1</strain>
    </source>
</reference>
<dbReference type="Proteomes" id="UP000005297">
    <property type="component" value="Unassembled WGS sequence"/>
</dbReference>
<dbReference type="EMBL" id="AATS01000001">
    <property type="protein sequence ID" value="EAU56105.1"/>
    <property type="molecule type" value="Genomic_DNA"/>
</dbReference>
<evidence type="ECO:0000313" key="1">
    <source>
        <dbReference type="EMBL" id="EAU56105.1"/>
    </source>
</evidence>
<dbReference type="HOGENOM" id="CLU_039028_2_0_0"/>
<dbReference type="InterPro" id="IPR036388">
    <property type="entry name" value="WH-like_DNA-bd_sf"/>
</dbReference>
<organism evidence="1 2">
    <name type="scientific">Mariprofundus ferrooxydans PV-1</name>
    <dbReference type="NCBI Taxonomy" id="314345"/>
    <lineage>
        <taxon>Bacteria</taxon>
        <taxon>Pseudomonadati</taxon>
        <taxon>Pseudomonadota</taxon>
        <taxon>Candidatius Mariprofundia</taxon>
        <taxon>Mariprofundales</taxon>
        <taxon>Mariprofundaceae</taxon>
        <taxon>Mariprofundus</taxon>
    </lineage>
</organism>
<proteinExistence type="predicted"/>
<dbReference type="AlphaFoldDB" id="Q0F336"/>
<dbReference type="Pfam" id="PF13730">
    <property type="entry name" value="HTH_36"/>
    <property type="match status" value="1"/>
</dbReference>
<protein>
    <recommendedName>
        <fullName evidence="3">Helix-turn-helix domain-containing protein</fullName>
    </recommendedName>
</protein>
<dbReference type="eggNOG" id="ENOG502Z7Q1">
    <property type="taxonomic scope" value="Bacteria"/>
</dbReference>
<evidence type="ECO:0008006" key="3">
    <source>
        <dbReference type="Google" id="ProtNLM"/>
    </source>
</evidence>
<accession>Q0F336</accession>
<dbReference type="Gene3D" id="1.10.10.10">
    <property type="entry name" value="Winged helix-like DNA-binding domain superfamily/Winged helix DNA-binding domain"/>
    <property type="match status" value="1"/>
</dbReference>
<evidence type="ECO:0000313" key="2">
    <source>
        <dbReference type="Proteomes" id="UP000005297"/>
    </source>
</evidence>